<keyword evidence="2" id="KW-0949">S-adenosyl-L-methionine</keyword>
<evidence type="ECO:0000256" key="1">
    <source>
        <dbReference type="ARBA" id="ARBA00001928"/>
    </source>
</evidence>
<dbReference type="PANTHER" id="PTHR33866">
    <property type="entry name" value="S-ADENOSYLMETHIONINE DECARBOXYLASE PROENZYME"/>
    <property type="match status" value="1"/>
</dbReference>
<dbReference type="NCBIfam" id="TIGR03330">
    <property type="entry name" value="SAM_DCase_Bsu"/>
    <property type="match status" value="1"/>
</dbReference>
<evidence type="ECO:0000256" key="2">
    <source>
        <dbReference type="ARBA" id="ARBA00022691"/>
    </source>
</evidence>
<dbReference type="EMBL" id="VBAL01000143">
    <property type="protein sequence ID" value="TMI99213.1"/>
    <property type="molecule type" value="Genomic_DNA"/>
</dbReference>
<dbReference type="AlphaFoldDB" id="A0A537KTZ4"/>
<dbReference type="Gene3D" id="3.30.360.110">
    <property type="entry name" value="S-adenosylmethionine decarboxylase domain"/>
    <property type="match status" value="1"/>
</dbReference>
<evidence type="ECO:0000256" key="4">
    <source>
        <dbReference type="ARBA" id="ARBA00022813"/>
    </source>
</evidence>
<dbReference type="Gene3D" id="3.30.160.750">
    <property type="match status" value="1"/>
</dbReference>
<dbReference type="InterPro" id="IPR042286">
    <property type="entry name" value="AdoMetDC_C"/>
</dbReference>
<dbReference type="Pfam" id="PF02675">
    <property type="entry name" value="AdoMet_dc"/>
    <property type="match status" value="1"/>
</dbReference>
<evidence type="ECO:0000256" key="3">
    <source>
        <dbReference type="ARBA" id="ARBA00022793"/>
    </source>
</evidence>
<dbReference type="EC" id="4.1.1.50" evidence="12"/>
<evidence type="ECO:0000256" key="10">
    <source>
        <dbReference type="ARBA" id="ARBA00023317"/>
    </source>
</evidence>
<protein>
    <submittedName>
        <fullName evidence="12">Adenosylmethionine decarboxylase</fullName>
        <ecNumber evidence="12">4.1.1.50</ecNumber>
    </submittedName>
</protein>
<keyword evidence="10" id="KW-0670">Pyruvate</keyword>
<keyword evidence="4" id="KW-0068">Autocatalytic cleavage</keyword>
<dbReference type="HAMAP" id="MF_00464">
    <property type="entry name" value="AdoMetDC_1"/>
    <property type="match status" value="1"/>
</dbReference>
<evidence type="ECO:0000256" key="11">
    <source>
        <dbReference type="SAM" id="MobiDB-lite"/>
    </source>
</evidence>
<evidence type="ECO:0000313" key="13">
    <source>
        <dbReference type="Proteomes" id="UP000319353"/>
    </source>
</evidence>
<keyword evidence="8 12" id="KW-0456">Lyase</keyword>
<dbReference type="PANTHER" id="PTHR33866:SF2">
    <property type="entry name" value="S-ADENOSYLMETHIONINE DECARBOXYLASE PROENZYME"/>
    <property type="match status" value="1"/>
</dbReference>
<dbReference type="Proteomes" id="UP000319353">
    <property type="component" value="Unassembled WGS sequence"/>
</dbReference>
<evidence type="ECO:0000313" key="12">
    <source>
        <dbReference type="EMBL" id="TMI99213.1"/>
    </source>
</evidence>
<keyword evidence="6" id="KW-0620">Polyamine biosynthesis</keyword>
<keyword evidence="9" id="KW-0704">Schiff base</keyword>
<feature type="compositionally biased region" description="Basic residues" evidence="11">
    <location>
        <begin position="161"/>
        <end position="171"/>
    </location>
</feature>
<evidence type="ECO:0000256" key="8">
    <source>
        <dbReference type="ARBA" id="ARBA00023239"/>
    </source>
</evidence>
<gene>
    <name evidence="12" type="ORF">E6H01_11425</name>
</gene>
<dbReference type="SUPFAM" id="SSF56276">
    <property type="entry name" value="S-adenosylmethionine decarboxylase"/>
    <property type="match status" value="1"/>
</dbReference>
<organism evidence="12 13">
    <name type="scientific">Candidatus Segetimicrobium genomatis</name>
    <dbReference type="NCBI Taxonomy" id="2569760"/>
    <lineage>
        <taxon>Bacteria</taxon>
        <taxon>Bacillati</taxon>
        <taxon>Candidatus Sysuimicrobiota</taxon>
        <taxon>Candidatus Sysuimicrobiia</taxon>
        <taxon>Candidatus Sysuimicrobiales</taxon>
        <taxon>Candidatus Segetimicrobiaceae</taxon>
        <taxon>Candidatus Segetimicrobium</taxon>
    </lineage>
</organism>
<evidence type="ECO:0000256" key="5">
    <source>
        <dbReference type="ARBA" id="ARBA00023066"/>
    </source>
</evidence>
<reference evidence="12 13" key="1">
    <citation type="journal article" date="2019" name="Nat. Microbiol.">
        <title>Mediterranean grassland soil C-N compound turnover is dependent on rainfall and depth, and is mediated by genomically divergent microorganisms.</title>
        <authorList>
            <person name="Diamond S."/>
            <person name="Andeer P.F."/>
            <person name="Li Z."/>
            <person name="Crits-Christoph A."/>
            <person name="Burstein D."/>
            <person name="Anantharaman K."/>
            <person name="Lane K.R."/>
            <person name="Thomas B.C."/>
            <person name="Pan C."/>
            <person name="Northen T.R."/>
            <person name="Banfield J.F."/>
        </authorList>
    </citation>
    <scope>NUCLEOTIDE SEQUENCE [LARGE SCALE GENOMIC DNA]</scope>
    <source>
        <strain evidence="12">NP_4</strain>
    </source>
</reference>
<dbReference type="InterPro" id="IPR017716">
    <property type="entry name" value="S-AdoMet_deCOase_pro-enz"/>
</dbReference>
<proteinExistence type="inferred from homology"/>
<dbReference type="InterPro" id="IPR003826">
    <property type="entry name" value="AdoMetDC_fam_prok"/>
</dbReference>
<dbReference type="GO" id="GO:0005829">
    <property type="term" value="C:cytosol"/>
    <property type="evidence" value="ECO:0007669"/>
    <property type="project" value="TreeGrafter"/>
</dbReference>
<dbReference type="InterPro" id="IPR016067">
    <property type="entry name" value="S-AdoMet_deCO2ase_core"/>
</dbReference>
<dbReference type="InterPro" id="IPR042284">
    <property type="entry name" value="AdoMetDC_N"/>
</dbReference>
<keyword evidence="7" id="KW-0865">Zymogen</keyword>
<keyword evidence="3" id="KW-0210">Decarboxylase</keyword>
<dbReference type="GO" id="GO:0008295">
    <property type="term" value="P:spermidine biosynthetic process"/>
    <property type="evidence" value="ECO:0007669"/>
    <property type="project" value="UniProtKB-KW"/>
</dbReference>
<accession>A0A537KTZ4</accession>
<dbReference type="GO" id="GO:0004014">
    <property type="term" value="F:adenosylmethionine decarboxylase activity"/>
    <property type="evidence" value="ECO:0007669"/>
    <property type="project" value="UniProtKB-EC"/>
</dbReference>
<feature type="non-terminal residue" evidence="12">
    <location>
        <position position="1"/>
    </location>
</feature>
<keyword evidence="5" id="KW-0745">Spermidine biosynthesis</keyword>
<evidence type="ECO:0000256" key="6">
    <source>
        <dbReference type="ARBA" id="ARBA00023115"/>
    </source>
</evidence>
<comment type="caution">
    <text evidence="12">The sequence shown here is derived from an EMBL/GenBank/DDBJ whole genome shotgun (WGS) entry which is preliminary data.</text>
</comment>
<feature type="region of interest" description="Disordered" evidence="11">
    <location>
        <begin position="139"/>
        <end position="171"/>
    </location>
</feature>
<name>A0A537KTZ4_9BACT</name>
<comment type="cofactor">
    <cofactor evidence="1">
        <name>pyruvate</name>
        <dbReference type="ChEBI" id="CHEBI:15361"/>
    </cofactor>
</comment>
<evidence type="ECO:0000256" key="9">
    <source>
        <dbReference type="ARBA" id="ARBA00023270"/>
    </source>
</evidence>
<evidence type="ECO:0000256" key="7">
    <source>
        <dbReference type="ARBA" id="ARBA00023145"/>
    </source>
</evidence>
<sequence length="171" mass="19118">HHYIAEASGCKPDVIGKVEAVERILVRAAEVAGVQVWSISFHRFDPNGVSGVVVISESHMSLHTWPEVGYVALDIFTCGDAAKPEKAVQWALKEFGATNVHITEVTRGLEEGDRVFFHSIVTWEEELLRRTVNGQRTLSRSSTRRAVPYSTGRRRADASRSRRRPPARPKT</sequence>